<dbReference type="EMBL" id="JASAOG010000103">
    <property type="protein sequence ID" value="KAK0051522.1"/>
    <property type="molecule type" value="Genomic_DNA"/>
</dbReference>
<dbReference type="Pfam" id="PF23344">
    <property type="entry name" value="ZP-N"/>
    <property type="match status" value="1"/>
</dbReference>
<feature type="domain" description="ZP" evidence="4">
    <location>
        <begin position="59"/>
        <end position="281"/>
    </location>
</feature>
<keyword evidence="6" id="KW-1185">Reference proteome</keyword>
<dbReference type="PANTHER" id="PTHR14002">
    <property type="entry name" value="ENDOGLIN/TGF-BETA RECEPTOR TYPE III"/>
    <property type="match status" value="1"/>
</dbReference>
<dbReference type="SMART" id="SM00241">
    <property type="entry name" value="ZP"/>
    <property type="match status" value="1"/>
</dbReference>
<dbReference type="AlphaFoldDB" id="A0AAD8BBD2"/>
<keyword evidence="1" id="KW-0732">Signal</keyword>
<accession>A0AAD8BBD2</accession>
<name>A0AAD8BBD2_BIOPF</name>
<reference evidence="5" key="1">
    <citation type="journal article" date="2023" name="PLoS Negl. Trop. Dis.">
        <title>A genome sequence for Biomphalaria pfeifferi, the major vector snail for the human-infecting parasite Schistosoma mansoni.</title>
        <authorList>
            <person name="Bu L."/>
            <person name="Lu L."/>
            <person name="Laidemitt M.R."/>
            <person name="Zhang S.M."/>
            <person name="Mutuku M."/>
            <person name="Mkoji G."/>
            <person name="Steinauer M."/>
            <person name="Loker E.S."/>
        </authorList>
    </citation>
    <scope>NUCLEOTIDE SEQUENCE</scope>
    <source>
        <strain evidence="5">KasaAsao</strain>
    </source>
</reference>
<evidence type="ECO:0000313" key="5">
    <source>
        <dbReference type="EMBL" id="KAK0051522.1"/>
    </source>
</evidence>
<evidence type="ECO:0000256" key="1">
    <source>
        <dbReference type="ARBA" id="ARBA00022729"/>
    </source>
</evidence>
<dbReference type="InterPro" id="IPR042235">
    <property type="entry name" value="ZP-C_dom"/>
</dbReference>
<dbReference type="Gene3D" id="2.60.40.4100">
    <property type="entry name" value="Zona pellucida, ZP-C domain"/>
    <property type="match status" value="1"/>
</dbReference>
<evidence type="ECO:0000259" key="4">
    <source>
        <dbReference type="PROSITE" id="PS51034"/>
    </source>
</evidence>
<evidence type="ECO:0000313" key="6">
    <source>
        <dbReference type="Proteomes" id="UP001233172"/>
    </source>
</evidence>
<dbReference type="PANTHER" id="PTHR14002:SF43">
    <property type="entry name" value="DELTA-LIKE PROTEIN"/>
    <property type="match status" value="1"/>
</dbReference>
<dbReference type="PROSITE" id="PS51034">
    <property type="entry name" value="ZP_2"/>
    <property type="match status" value="1"/>
</dbReference>
<reference evidence="5" key="2">
    <citation type="submission" date="2023-04" db="EMBL/GenBank/DDBJ databases">
        <authorList>
            <person name="Bu L."/>
            <person name="Lu L."/>
            <person name="Laidemitt M.R."/>
            <person name="Zhang S.M."/>
            <person name="Mutuku M."/>
            <person name="Mkoji G."/>
            <person name="Steinauer M."/>
            <person name="Loker E.S."/>
        </authorList>
    </citation>
    <scope>NUCLEOTIDE SEQUENCE</scope>
    <source>
        <strain evidence="5">KasaAsao</strain>
        <tissue evidence="5">Whole Snail</tissue>
    </source>
</reference>
<dbReference type="InterPro" id="IPR055355">
    <property type="entry name" value="ZP-C"/>
</dbReference>
<keyword evidence="2" id="KW-1015">Disulfide bond</keyword>
<evidence type="ECO:0000256" key="2">
    <source>
        <dbReference type="ARBA" id="ARBA00023157"/>
    </source>
</evidence>
<proteinExistence type="predicted"/>
<feature type="region of interest" description="Disordered" evidence="3">
    <location>
        <begin position="259"/>
        <end position="281"/>
    </location>
</feature>
<protein>
    <submittedName>
        <fullName evidence="5">C-type lectin domain-containing protein 141</fullName>
    </submittedName>
</protein>
<feature type="compositionally biased region" description="Low complexity" evidence="3">
    <location>
        <begin position="7"/>
        <end position="35"/>
    </location>
</feature>
<evidence type="ECO:0000256" key="3">
    <source>
        <dbReference type="SAM" id="MobiDB-lite"/>
    </source>
</evidence>
<sequence length="281" mass="31111">MCNASRTSTHQTTTSTTRGTTTTTTTATTRGTTHASQHFITDLPATSTGQSGNVRHDFICHFATMEIFIPVSEAPNAVLRLRDPSCVLVNNGTHHVITFPFNTCGTSVTSFKDYSIVTNYVTVHTDLHVSAPVVFGNDYNIILECQVPEHMVLDGSFQAVTKEPAQQVNANPQMGFHLREYTSADYTQEITKYPVQVSINKEIFLEVTLADETSRNTTLGVKVNECRATPSPDPHDSTSYLLIRDRLLPSYTSCTSAIQPQPGDLQVQRSNLPLLREHKHR</sequence>
<dbReference type="Proteomes" id="UP001233172">
    <property type="component" value="Unassembled WGS sequence"/>
</dbReference>
<dbReference type="Gene3D" id="2.60.40.3210">
    <property type="entry name" value="Zona pellucida, ZP-N domain"/>
    <property type="match status" value="1"/>
</dbReference>
<gene>
    <name evidence="5" type="ORF">Bpfe_019101</name>
</gene>
<feature type="region of interest" description="Disordered" evidence="3">
    <location>
        <begin position="1"/>
        <end position="35"/>
    </location>
</feature>
<dbReference type="Pfam" id="PF00100">
    <property type="entry name" value="Zona_pellucida"/>
    <property type="match status" value="1"/>
</dbReference>
<organism evidence="5 6">
    <name type="scientific">Biomphalaria pfeifferi</name>
    <name type="common">Bloodfluke planorb</name>
    <name type="synonym">Freshwater snail</name>
    <dbReference type="NCBI Taxonomy" id="112525"/>
    <lineage>
        <taxon>Eukaryota</taxon>
        <taxon>Metazoa</taxon>
        <taxon>Spiralia</taxon>
        <taxon>Lophotrochozoa</taxon>
        <taxon>Mollusca</taxon>
        <taxon>Gastropoda</taxon>
        <taxon>Heterobranchia</taxon>
        <taxon>Euthyneura</taxon>
        <taxon>Panpulmonata</taxon>
        <taxon>Hygrophila</taxon>
        <taxon>Lymnaeoidea</taxon>
        <taxon>Planorbidae</taxon>
        <taxon>Biomphalaria</taxon>
    </lineage>
</organism>
<dbReference type="InterPro" id="IPR001507">
    <property type="entry name" value="ZP_dom"/>
</dbReference>
<dbReference type="InterPro" id="IPR055356">
    <property type="entry name" value="ZP-N"/>
</dbReference>
<comment type="caution">
    <text evidence="5">The sequence shown here is derived from an EMBL/GenBank/DDBJ whole genome shotgun (WGS) entry which is preliminary data.</text>
</comment>